<evidence type="ECO:0000256" key="1">
    <source>
        <dbReference type="ARBA" id="ARBA00022723"/>
    </source>
</evidence>
<name>A0A1F6CM44_9BACT</name>
<keyword evidence="2" id="KW-0812">Transmembrane</keyword>
<feature type="transmembrane region" description="Helical" evidence="2">
    <location>
        <begin position="163"/>
        <end position="184"/>
    </location>
</feature>
<reference evidence="4 5" key="1">
    <citation type="journal article" date="2016" name="Nat. Commun.">
        <title>Thousands of microbial genomes shed light on interconnected biogeochemical processes in an aquifer system.</title>
        <authorList>
            <person name="Anantharaman K."/>
            <person name="Brown C.T."/>
            <person name="Hug L.A."/>
            <person name="Sharon I."/>
            <person name="Castelle C.J."/>
            <person name="Probst A.J."/>
            <person name="Thomas B.C."/>
            <person name="Singh A."/>
            <person name="Wilkins M.J."/>
            <person name="Karaoz U."/>
            <person name="Brodie E.L."/>
            <person name="Williams K.H."/>
            <person name="Hubbard S.S."/>
            <person name="Banfield J.F."/>
        </authorList>
    </citation>
    <scope>NUCLEOTIDE SEQUENCE [LARGE SCALE GENOMIC DNA]</scope>
</reference>
<dbReference type="PROSITE" id="PS50846">
    <property type="entry name" value="HMA_2"/>
    <property type="match status" value="1"/>
</dbReference>
<evidence type="ECO:0000256" key="2">
    <source>
        <dbReference type="SAM" id="Phobius"/>
    </source>
</evidence>
<dbReference type="Pfam" id="PF00403">
    <property type="entry name" value="HMA"/>
    <property type="match status" value="1"/>
</dbReference>
<dbReference type="Pfam" id="PF13386">
    <property type="entry name" value="DsbD_2"/>
    <property type="match status" value="1"/>
</dbReference>
<dbReference type="AlphaFoldDB" id="A0A1F6CM44"/>
<feature type="transmembrane region" description="Helical" evidence="2">
    <location>
        <begin position="239"/>
        <end position="258"/>
    </location>
</feature>
<feature type="domain" description="HMA" evidence="3">
    <location>
        <begin position="2"/>
        <end position="72"/>
    </location>
</feature>
<dbReference type="STRING" id="1798482.A2763_01880"/>
<dbReference type="PROSITE" id="PS01047">
    <property type="entry name" value="HMA_1"/>
    <property type="match status" value="1"/>
</dbReference>
<protein>
    <recommendedName>
        <fullName evidence="3">HMA domain-containing protein</fullName>
    </recommendedName>
</protein>
<dbReference type="Gene3D" id="3.30.70.100">
    <property type="match status" value="1"/>
</dbReference>
<dbReference type="InterPro" id="IPR039447">
    <property type="entry name" value="UreH-like_TM_dom"/>
</dbReference>
<comment type="caution">
    <text evidence="4">The sequence shown here is derived from an EMBL/GenBank/DDBJ whole genome shotgun (WGS) entry which is preliminary data.</text>
</comment>
<dbReference type="PANTHER" id="PTHR42208:SF1">
    <property type="entry name" value="HEAVY METAL TRANSPORTER"/>
    <property type="match status" value="1"/>
</dbReference>
<keyword evidence="1" id="KW-0479">Metal-binding</keyword>
<feature type="transmembrane region" description="Helical" evidence="2">
    <location>
        <begin position="85"/>
        <end position="102"/>
    </location>
</feature>
<keyword evidence="2" id="KW-0472">Membrane</keyword>
<gene>
    <name evidence="4" type="ORF">A2763_01880</name>
</gene>
<dbReference type="GO" id="GO:0046872">
    <property type="term" value="F:metal ion binding"/>
    <property type="evidence" value="ECO:0007669"/>
    <property type="project" value="UniProtKB-KW"/>
</dbReference>
<keyword evidence="2" id="KW-1133">Transmembrane helix</keyword>
<sequence length="339" mass="36459">MKTYTFHVTGMHCPACPVLIKSELEDIAEVSSAVATLSRNNVQVTGEFGDKTHEHVARDLTEVLRKHGYMLSTEVQQHAAKWSEFTLALPIAGAFIALFIILQKLGVVNLVTTSNVTYGTAFVIGLIASVSTCMAVVGGLVLSMSANFAKEGDKIRPQILFHIGRLASFFILGGVIGALGSAFALGSTGMFVLGFIVALVLLILGINLLDIFPWMKRWQVALPGIVGNRINRLKDINHNLTPLLLGIATFFLPCGFTQSMQIYTLTTGSFWMGALTMSAFALGTLPVLALLSFSSLAIHKKAQSGIFFKTAGLVVIFFGLFNLINSLVAAGIINPLFSF</sequence>
<evidence type="ECO:0000259" key="3">
    <source>
        <dbReference type="PROSITE" id="PS50846"/>
    </source>
</evidence>
<accession>A0A1F6CM44</accession>
<feature type="transmembrane region" description="Helical" evidence="2">
    <location>
        <begin position="190"/>
        <end position="209"/>
    </location>
</feature>
<dbReference type="SUPFAM" id="SSF55008">
    <property type="entry name" value="HMA, heavy metal-associated domain"/>
    <property type="match status" value="1"/>
</dbReference>
<feature type="transmembrane region" description="Helical" evidence="2">
    <location>
        <begin position="270"/>
        <end position="298"/>
    </location>
</feature>
<dbReference type="EMBL" id="MFKV01000024">
    <property type="protein sequence ID" value="OGG49912.1"/>
    <property type="molecule type" value="Genomic_DNA"/>
</dbReference>
<evidence type="ECO:0000313" key="5">
    <source>
        <dbReference type="Proteomes" id="UP000178370"/>
    </source>
</evidence>
<feature type="transmembrane region" description="Helical" evidence="2">
    <location>
        <begin position="310"/>
        <end position="333"/>
    </location>
</feature>
<dbReference type="Proteomes" id="UP000178370">
    <property type="component" value="Unassembled WGS sequence"/>
</dbReference>
<evidence type="ECO:0000313" key="4">
    <source>
        <dbReference type="EMBL" id="OGG49912.1"/>
    </source>
</evidence>
<dbReference type="InterPro" id="IPR006121">
    <property type="entry name" value="HMA_dom"/>
</dbReference>
<dbReference type="PANTHER" id="PTHR42208">
    <property type="entry name" value="HEAVY METAL TRANSPORTER-RELATED"/>
    <property type="match status" value="1"/>
</dbReference>
<feature type="transmembrane region" description="Helical" evidence="2">
    <location>
        <begin position="122"/>
        <end position="142"/>
    </location>
</feature>
<dbReference type="InterPro" id="IPR036163">
    <property type="entry name" value="HMA_dom_sf"/>
</dbReference>
<dbReference type="InterPro" id="IPR017969">
    <property type="entry name" value="Heavy-metal-associated_CS"/>
</dbReference>
<proteinExistence type="predicted"/>
<organism evidence="4 5">
    <name type="scientific">Candidatus Kaiserbacteria bacterium RIFCSPHIGHO2_01_FULL_54_36</name>
    <dbReference type="NCBI Taxonomy" id="1798482"/>
    <lineage>
        <taxon>Bacteria</taxon>
        <taxon>Candidatus Kaiseribacteriota</taxon>
    </lineage>
</organism>
<dbReference type="CDD" id="cd00371">
    <property type="entry name" value="HMA"/>
    <property type="match status" value="1"/>
</dbReference>